<protein>
    <submittedName>
        <fullName evidence="2">Uncharacterized protein</fullName>
    </submittedName>
</protein>
<name>A0A8X6K0X5_NEPPI</name>
<keyword evidence="3" id="KW-1185">Reference proteome</keyword>
<reference evidence="2" key="1">
    <citation type="submission" date="2020-08" db="EMBL/GenBank/DDBJ databases">
        <title>Multicomponent nature underlies the extraordinary mechanical properties of spider dragline silk.</title>
        <authorList>
            <person name="Kono N."/>
            <person name="Nakamura H."/>
            <person name="Mori M."/>
            <person name="Yoshida Y."/>
            <person name="Ohtoshi R."/>
            <person name="Malay A.D."/>
            <person name="Moran D.A.P."/>
            <person name="Tomita M."/>
            <person name="Numata K."/>
            <person name="Arakawa K."/>
        </authorList>
    </citation>
    <scope>NUCLEOTIDE SEQUENCE</scope>
</reference>
<proteinExistence type="predicted"/>
<dbReference type="AlphaFoldDB" id="A0A8X6K0X5"/>
<accession>A0A8X6K0X5</accession>
<comment type="caution">
    <text evidence="2">The sequence shown here is derived from an EMBL/GenBank/DDBJ whole genome shotgun (WGS) entry which is preliminary data.</text>
</comment>
<sequence length="75" mass="8430">MADNVPHPHLEVAVESVDTKMTLFPHREDYNEKRHEFRKKSHQETQKGNSTPSEKGGKVVNNSNRGAEAYGGPTK</sequence>
<feature type="compositionally biased region" description="Basic and acidic residues" evidence="1">
    <location>
        <begin position="25"/>
        <end position="35"/>
    </location>
</feature>
<feature type="region of interest" description="Disordered" evidence="1">
    <location>
        <begin position="24"/>
        <end position="75"/>
    </location>
</feature>
<evidence type="ECO:0000313" key="3">
    <source>
        <dbReference type="Proteomes" id="UP000887013"/>
    </source>
</evidence>
<dbReference type="EMBL" id="BMAW01046038">
    <property type="protein sequence ID" value="GFS53122.1"/>
    <property type="molecule type" value="Genomic_DNA"/>
</dbReference>
<organism evidence="2 3">
    <name type="scientific">Nephila pilipes</name>
    <name type="common">Giant wood spider</name>
    <name type="synonym">Nephila maculata</name>
    <dbReference type="NCBI Taxonomy" id="299642"/>
    <lineage>
        <taxon>Eukaryota</taxon>
        <taxon>Metazoa</taxon>
        <taxon>Ecdysozoa</taxon>
        <taxon>Arthropoda</taxon>
        <taxon>Chelicerata</taxon>
        <taxon>Arachnida</taxon>
        <taxon>Araneae</taxon>
        <taxon>Araneomorphae</taxon>
        <taxon>Entelegynae</taxon>
        <taxon>Araneoidea</taxon>
        <taxon>Nephilidae</taxon>
        <taxon>Nephila</taxon>
    </lineage>
</organism>
<evidence type="ECO:0000256" key="1">
    <source>
        <dbReference type="SAM" id="MobiDB-lite"/>
    </source>
</evidence>
<gene>
    <name evidence="2" type="ORF">NPIL_597701</name>
</gene>
<dbReference type="Proteomes" id="UP000887013">
    <property type="component" value="Unassembled WGS sequence"/>
</dbReference>
<evidence type="ECO:0000313" key="2">
    <source>
        <dbReference type="EMBL" id="GFS53122.1"/>
    </source>
</evidence>